<name>A0A8C7D267_ONCKI</name>
<dbReference type="GO" id="GO:0005634">
    <property type="term" value="C:nucleus"/>
    <property type="evidence" value="ECO:0007669"/>
    <property type="project" value="UniProtKB-SubCell"/>
</dbReference>
<reference evidence="9" key="2">
    <citation type="submission" date="2025-09" db="UniProtKB">
        <authorList>
            <consortium name="Ensembl"/>
        </authorList>
    </citation>
    <scope>IDENTIFICATION</scope>
</reference>
<evidence type="ECO:0000256" key="1">
    <source>
        <dbReference type="ARBA" id="ARBA00004123"/>
    </source>
</evidence>
<dbReference type="Proteomes" id="UP000694557">
    <property type="component" value="Unassembled WGS sequence"/>
</dbReference>
<evidence type="ECO:0000256" key="6">
    <source>
        <dbReference type="PIRNR" id="PIRNR002603"/>
    </source>
</evidence>
<evidence type="ECO:0000313" key="9">
    <source>
        <dbReference type="Ensembl" id="ENSOKIP00005012520.1"/>
    </source>
</evidence>
<keyword evidence="4 6" id="KW-0804">Transcription</keyword>
<dbReference type="PANTHER" id="PTHR11834">
    <property type="entry name" value="TRANSCRIPTIONAL ENHANCER FACTOR TEF RELATED"/>
    <property type="match status" value="1"/>
</dbReference>
<dbReference type="GO" id="GO:0000981">
    <property type="term" value="F:DNA-binding transcription factor activity, RNA polymerase II-specific"/>
    <property type="evidence" value="ECO:0007669"/>
    <property type="project" value="TreeGrafter"/>
</dbReference>
<dbReference type="Gene3D" id="6.10.20.40">
    <property type="entry name" value="TEA/ATTS domain"/>
    <property type="match status" value="1"/>
</dbReference>
<feature type="domain" description="TEA" evidence="8">
    <location>
        <begin position="2"/>
        <end position="78"/>
    </location>
</feature>
<dbReference type="SMART" id="SM00426">
    <property type="entry name" value="TEA"/>
    <property type="match status" value="1"/>
</dbReference>
<keyword evidence="2 6" id="KW-0805">Transcription regulation</keyword>
<evidence type="ECO:0000256" key="3">
    <source>
        <dbReference type="ARBA" id="ARBA00023125"/>
    </source>
</evidence>
<dbReference type="InterPro" id="IPR041086">
    <property type="entry name" value="YBD"/>
</dbReference>
<evidence type="ECO:0000259" key="8">
    <source>
        <dbReference type="PROSITE" id="PS51088"/>
    </source>
</evidence>
<dbReference type="GO" id="GO:0000978">
    <property type="term" value="F:RNA polymerase II cis-regulatory region sequence-specific DNA binding"/>
    <property type="evidence" value="ECO:0007669"/>
    <property type="project" value="TreeGrafter"/>
</dbReference>
<accession>A0A8C7D267</accession>
<dbReference type="GO" id="GO:0048568">
    <property type="term" value="P:embryonic organ development"/>
    <property type="evidence" value="ECO:0007669"/>
    <property type="project" value="TreeGrafter"/>
</dbReference>
<proteinExistence type="predicted"/>
<dbReference type="FunFam" id="2.70.50.80:FF:000001">
    <property type="entry name" value="Transcriptional enhancer factor TEF-1, putative"/>
    <property type="match status" value="1"/>
</dbReference>
<organism evidence="9 10">
    <name type="scientific">Oncorhynchus kisutch</name>
    <name type="common">Coho salmon</name>
    <name type="synonym">Salmo kisutch</name>
    <dbReference type="NCBI Taxonomy" id="8019"/>
    <lineage>
        <taxon>Eukaryota</taxon>
        <taxon>Metazoa</taxon>
        <taxon>Chordata</taxon>
        <taxon>Craniata</taxon>
        <taxon>Vertebrata</taxon>
        <taxon>Euteleostomi</taxon>
        <taxon>Actinopterygii</taxon>
        <taxon>Neopterygii</taxon>
        <taxon>Teleostei</taxon>
        <taxon>Protacanthopterygii</taxon>
        <taxon>Salmoniformes</taxon>
        <taxon>Salmonidae</taxon>
        <taxon>Salmoninae</taxon>
        <taxon>Oncorhynchus</taxon>
    </lineage>
</organism>
<evidence type="ECO:0000256" key="4">
    <source>
        <dbReference type="ARBA" id="ARBA00023163"/>
    </source>
</evidence>
<dbReference type="Pfam" id="PF01285">
    <property type="entry name" value="TEA"/>
    <property type="match status" value="1"/>
</dbReference>
<dbReference type="PROSITE" id="PS00554">
    <property type="entry name" value="TEA_1"/>
    <property type="match status" value="1"/>
</dbReference>
<dbReference type="PANTHER" id="PTHR11834:SF7">
    <property type="entry name" value="TRANSCRIPTIONAL ENHANCER FACTOR TEF-5"/>
    <property type="match status" value="1"/>
</dbReference>
<dbReference type="InterPro" id="IPR000818">
    <property type="entry name" value="TEA/ATTS_dom"/>
</dbReference>
<sequence>MDGDAEGVWSPDIEQSFQEALAIYPPCGRRKIILSDEGKMYGRNELIARYIKLRTGKTRTRKQVSSHLQVLARRKSREIQSKLKDQASKDKALQNMAALSSAQIVSPSLIKSQLPPLPHSPYPPQARFWPGPIPGQPDLTYEPLAPPLPPAATAVPVWQDRTIASSKLRMLEYSAFMEVQRDPDNYSKHLFVHIGQTNPSYSDPLLEAVDIRQIYDKFPEKKGGLKELYEKGPQNAFFLVKFWADLNSSGMQDGPGSFYGVSSQYSSSENMTITVSTKVCSFGKQVVEKVETEYARMEGGKCVYRIHRSPMCEYMINFIHKLKHLPEKYMMNSVLENFTILQVVTNRDTQETLLCIAFVFEVSTSEHGAQYHVYRLVKD</sequence>
<reference evidence="9" key="1">
    <citation type="submission" date="2025-08" db="UniProtKB">
        <authorList>
            <consortium name="Ensembl"/>
        </authorList>
    </citation>
    <scope>IDENTIFICATION</scope>
</reference>
<evidence type="ECO:0000256" key="2">
    <source>
        <dbReference type="ARBA" id="ARBA00023015"/>
    </source>
</evidence>
<comment type="subcellular location">
    <subcellularLocation>
        <location evidence="1 6">Nucleus</location>
    </subcellularLocation>
</comment>
<evidence type="ECO:0000256" key="7">
    <source>
        <dbReference type="PROSITE-ProRule" id="PRU00505"/>
    </source>
</evidence>
<dbReference type="PRINTS" id="PR00065">
    <property type="entry name" value="TEADOMAIN"/>
</dbReference>
<dbReference type="InterPro" id="IPR038096">
    <property type="entry name" value="TEA/ATTS_sf"/>
</dbReference>
<dbReference type="Ensembl" id="ENSOKIT00005013354.1">
    <property type="protein sequence ID" value="ENSOKIP00005012520.1"/>
    <property type="gene ID" value="ENSOKIG00005005515.1"/>
</dbReference>
<keyword evidence="5 6" id="KW-0539">Nucleus</keyword>
<dbReference type="AlphaFoldDB" id="A0A8C7D267"/>
<keyword evidence="10" id="KW-1185">Reference proteome</keyword>
<keyword evidence="3 6" id="KW-0238">DNA-binding</keyword>
<dbReference type="GeneTree" id="ENSGT00950000182956"/>
<dbReference type="InterPro" id="IPR016361">
    <property type="entry name" value="TEF_metazoa"/>
</dbReference>
<dbReference type="GO" id="GO:0035329">
    <property type="term" value="P:hippo signaling"/>
    <property type="evidence" value="ECO:0007669"/>
    <property type="project" value="InterPro"/>
</dbReference>
<dbReference type="InterPro" id="IPR050937">
    <property type="entry name" value="TEC1_TEAD_TF"/>
</dbReference>
<dbReference type="GO" id="GO:0005667">
    <property type="term" value="C:transcription regulator complex"/>
    <property type="evidence" value="ECO:0007669"/>
    <property type="project" value="TreeGrafter"/>
</dbReference>
<gene>
    <name evidence="9" type="primary">TEAD3</name>
    <name evidence="9" type="synonym">LOC109890838</name>
</gene>
<dbReference type="PROSITE" id="PS51088">
    <property type="entry name" value="TEA_2"/>
    <property type="match status" value="1"/>
</dbReference>
<evidence type="ECO:0000313" key="10">
    <source>
        <dbReference type="Proteomes" id="UP000694557"/>
    </source>
</evidence>
<feature type="DNA-binding region" description="TEA" evidence="7">
    <location>
        <begin position="2"/>
        <end position="78"/>
    </location>
</feature>
<protein>
    <submittedName>
        <fullName evidence="9">TEA domain transcription factor 3</fullName>
    </submittedName>
</protein>
<dbReference type="PIRSF" id="PIRSF002603">
    <property type="entry name" value="TEF"/>
    <property type="match status" value="1"/>
</dbReference>
<dbReference type="Pfam" id="PF17725">
    <property type="entry name" value="YBD"/>
    <property type="match status" value="1"/>
</dbReference>
<dbReference type="Gene3D" id="2.70.50.80">
    <property type="match status" value="1"/>
</dbReference>
<evidence type="ECO:0000256" key="5">
    <source>
        <dbReference type="ARBA" id="ARBA00023242"/>
    </source>
</evidence>